<feature type="compositionally biased region" description="Polar residues" evidence="5">
    <location>
        <begin position="85"/>
        <end position="99"/>
    </location>
</feature>
<dbReference type="PANTHER" id="PTHR13396:SF5">
    <property type="entry name" value="NEDD4 FAMILY INTERACTING PROTEIN"/>
    <property type="match status" value="1"/>
</dbReference>
<dbReference type="GO" id="GO:0016020">
    <property type="term" value="C:membrane"/>
    <property type="evidence" value="ECO:0007669"/>
    <property type="project" value="UniProtKB-SubCell"/>
</dbReference>
<evidence type="ECO:0000256" key="3">
    <source>
        <dbReference type="ARBA" id="ARBA00022989"/>
    </source>
</evidence>
<dbReference type="InterPro" id="IPR019325">
    <property type="entry name" value="NEDD4/Bsd2"/>
</dbReference>
<evidence type="ECO:0000256" key="5">
    <source>
        <dbReference type="SAM" id="MobiDB-lite"/>
    </source>
</evidence>
<feature type="compositionally biased region" description="Low complexity" evidence="5">
    <location>
        <begin position="69"/>
        <end position="84"/>
    </location>
</feature>
<dbReference type="GO" id="GO:0031398">
    <property type="term" value="P:positive regulation of protein ubiquitination"/>
    <property type="evidence" value="ECO:0007669"/>
    <property type="project" value="TreeGrafter"/>
</dbReference>
<keyword evidence="2 6" id="KW-0812">Transmembrane</keyword>
<name>A0A4P9ZBH2_9ASCO</name>
<feature type="region of interest" description="Disordered" evidence="5">
    <location>
        <begin position="56"/>
        <end position="104"/>
    </location>
</feature>
<dbReference type="EMBL" id="ML004505">
    <property type="protein sequence ID" value="RKP29160.1"/>
    <property type="molecule type" value="Genomic_DNA"/>
</dbReference>
<evidence type="ECO:0000313" key="7">
    <source>
        <dbReference type="EMBL" id="RKP29160.1"/>
    </source>
</evidence>
<dbReference type="GO" id="GO:0005783">
    <property type="term" value="C:endoplasmic reticulum"/>
    <property type="evidence" value="ECO:0007669"/>
    <property type="project" value="TreeGrafter"/>
</dbReference>
<organism evidence="7 8">
    <name type="scientific">Metschnikowia bicuspidata</name>
    <dbReference type="NCBI Taxonomy" id="27322"/>
    <lineage>
        <taxon>Eukaryota</taxon>
        <taxon>Fungi</taxon>
        <taxon>Dikarya</taxon>
        <taxon>Ascomycota</taxon>
        <taxon>Saccharomycotina</taxon>
        <taxon>Pichiomycetes</taxon>
        <taxon>Metschnikowiaceae</taxon>
        <taxon>Metschnikowia</taxon>
    </lineage>
</organism>
<evidence type="ECO:0000256" key="1">
    <source>
        <dbReference type="ARBA" id="ARBA00004141"/>
    </source>
</evidence>
<feature type="transmembrane region" description="Helical" evidence="6">
    <location>
        <begin position="279"/>
        <end position="299"/>
    </location>
</feature>
<protein>
    <submittedName>
        <fullName evidence="7">Uncharacterized protein</fullName>
    </submittedName>
</protein>
<feature type="transmembrane region" description="Helical" evidence="6">
    <location>
        <begin position="246"/>
        <end position="267"/>
    </location>
</feature>
<sequence>MARPTPKKGVGLLPEKTRHSDLSDNDETRPLNSRASDEYLDTSSVIDDIADEFNLSDVDDLDPEHDLLSSQNRSSHSASRNNPSGPTGESPVSSQNSGPQLPYRSFATVEGSSSQIPQAIVDLELQQPAVAPPRELTIRERLVNAAHALFPIRQTYGRLSNGIATGRLQPNTPGRFVGQGTDGVFRNLAAKPDRQLEILGRELLPPTYEEAAADATPEYWELGVVNPAFGDEVFVRGLPVGTFCNMLWNALMTIAFKMIAFVLCYLLHTSHAAKEGARVGFGAMLIMYGHSILPTNLGFPDRIPSRYQPPNANSVVERALLVKLGGPLDTYALDISRHSRSVAATFGSSHEPYLAYAVIAFGVFTILLAFVNFYQVKQDEKKILAPPPQQEQYSNTEAIINVPE</sequence>
<dbReference type="GO" id="GO:0006511">
    <property type="term" value="P:ubiquitin-dependent protein catabolic process"/>
    <property type="evidence" value="ECO:0007669"/>
    <property type="project" value="TreeGrafter"/>
</dbReference>
<keyword evidence="3 6" id="KW-1133">Transmembrane helix</keyword>
<dbReference type="AlphaFoldDB" id="A0A4P9ZBH2"/>
<evidence type="ECO:0000256" key="6">
    <source>
        <dbReference type="SAM" id="Phobius"/>
    </source>
</evidence>
<proteinExistence type="predicted"/>
<dbReference type="GO" id="GO:0007034">
    <property type="term" value="P:vacuolar transport"/>
    <property type="evidence" value="ECO:0007669"/>
    <property type="project" value="InterPro"/>
</dbReference>
<feature type="region of interest" description="Disordered" evidence="5">
    <location>
        <begin position="1"/>
        <end position="44"/>
    </location>
</feature>
<evidence type="ECO:0000256" key="4">
    <source>
        <dbReference type="ARBA" id="ARBA00023136"/>
    </source>
</evidence>
<dbReference type="GO" id="GO:0030001">
    <property type="term" value="P:metal ion transport"/>
    <property type="evidence" value="ECO:0007669"/>
    <property type="project" value="InterPro"/>
</dbReference>
<dbReference type="PANTHER" id="PTHR13396">
    <property type="entry name" value="NEDD4 FAMILY INTERACTING PROTEIN 1/2"/>
    <property type="match status" value="1"/>
</dbReference>
<gene>
    <name evidence="7" type="ORF">METBISCDRAFT_28465</name>
</gene>
<reference evidence="8" key="1">
    <citation type="journal article" date="2018" name="Nat. Microbiol.">
        <title>Leveraging single-cell genomics to expand the fungal tree of life.</title>
        <authorList>
            <person name="Ahrendt S.R."/>
            <person name="Quandt C.A."/>
            <person name="Ciobanu D."/>
            <person name="Clum A."/>
            <person name="Salamov A."/>
            <person name="Andreopoulos B."/>
            <person name="Cheng J.F."/>
            <person name="Woyke T."/>
            <person name="Pelin A."/>
            <person name="Henrissat B."/>
            <person name="Reynolds N.K."/>
            <person name="Benny G.L."/>
            <person name="Smith M.E."/>
            <person name="James T.Y."/>
            <person name="Grigoriev I.V."/>
        </authorList>
    </citation>
    <scope>NUCLEOTIDE SEQUENCE [LARGE SCALE GENOMIC DNA]</scope>
    <source>
        <strain evidence="8">Baker2002</strain>
    </source>
</reference>
<dbReference type="GO" id="GO:0048471">
    <property type="term" value="C:perinuclear region of cytoplasm"/>
    <property type="evidence" value="ECO:0007669"/>
    <property type="project" value="TreeGrafter"/>
</dbReference>
<feature type="compositionally biased region" description="Basic and acidic residues" evidence="5">
    <location>
        <begin position="15"/>
        <end position="29"/>
    </location>
</feature>
<accession>A0A4P9ZBH2</accession>
<dbReference type="Pfam" id="PF10176">
    <property type="entry name" value="NEDD4_Bsd2"/>
    <property type="match status" value="1"/>
</dbReference>
<keyword evidence="8" id="KW-1185">Reference proteome</keyword>
<evidence type="ECO:0000313" key="8">
    <source>
        <dbReference type="Proteomes" id="UP000268321"/>
    </source>
</evidence>
<dbReference type="Proteomes" id="UP000268321">
    <property type="component" value="Unassembled WGS sequence"/>
</dbReference>
<dbReference type="GO" id="GO:0005794">
    <property type="term" value="C:Golgi apparatus"/>
    <property type="evidence" value="ECO:0007669"/>
    <property type="project" value="TreeGrafter"/>
</dbReference>
<evidence type="ECO:0000256" key="2">
    <source>
        <dbReference type="ARBA" id="ARBA00022692"/>
    </source>
</evidence>
<dbReference type="OrthoDB" id="10003116at2759"/>
<keyword evidence="4 6" id="KW-0472">Membrane</keyword>
<feature type="transmembrane region" description="Helical" evidence="6">
    <location>
        <begin position="353"/>
        <end position="374"/>
    </location>
</feature>
<comment type="subcellular location">
    <subcellularLocation>
        <location evidence="1">Membrane</location>
        <topology evidence="1">Multi-pass membrane protein</topology>
    </subcellularLocation>
</comment>